<evidence type="ECO:0000313" key="9">
    <source>
        <dbReference type="Proteomes" id="UP000014400"/>
    </source>
</evidence>
<dbReference type="GO" id="GO:0008961">
    <property type="term" value="F:phosphatidylglycerol-prolipoprotein diacylglyceryl transferase activity"/>
    <property type="evidence" value="ECO:0007669"/>
    <property type="project" value="UniProtKB-UniRule"/>
</dbReference>
<dbReference type="PANTHER" id="PTHR30589:SF0">
    <property type="entry name" value="PHOSPHATIDYLGLYCEROL--PROLIPOPROTEIN DIACYLGLYCERYL TRANSFERASE"/>
    <property type="match status" value="1"/>
</dbReference>
<sequence>MLIHPQFDPIAFSIGPLGVHWYGLMYLLGFLAFWLLGRRRAQDYWRGVTPDDVENLLFWGVFGVVLGGRLGYCLFYQPAWYLTHPLQIFSVWQGGMSAHGGLLGVLIVMALYVRRHGMRFWQLTDFVAPLVPLGLFFGRIGNFINGELWGRPASPDLPWAMIFPQAQDGGISRHPSQLYEAGLEGLALFVVIWLYSRKPRPVGRTAALFALGYGAARFVSEYFREPDAFLGLQALGLSRGQWLTLPLILAGLTLWVWAGRRRT</sequence>
<keyword evidence="2 7" id="KW-1003">Cell membrane</keyword>
<proteinExistence type="inferred from homology"/>
<dbReference type="GO" id="GO:0005886">
    <property type="term" value="C:plasma membrane"/>
    <property type="evidence" value="ECO:0007669"/>
    <property type="project" value="UniProtKB-SubCell"/>
</dbReference>
<evidence type="ECO:0000256" key="5">
    <source>
        <dbReference type="ARBA" id="ARBA00022989"/>
    </source>
</evidence>
<evidence type="ECO:0000256" key="4">
    <source>
        <dbReference type="ARBA" id="ARBA00022692"/>
    </source>
</evidence>
<dbReference type="PROSITE" id="PS01311">
    <property type="entry name" value="LGT"/>
    <property type="match status" value="1"/>
</dbReference>
<dbReference type="GO" id="GO:0042158">
    <property type="term" value="P:lipoprotein biosynthetic process"/>
    <property type="evidence" value="ECO:0007669"/>
    <property type="project" value="UniProtKB-UniRule"/>
</dbReference>
<evidence type="ECO:0000256" key="6">
    <source>
        <dbReference type="ARBA" id="ARBA00023136"/>
    </source>
</evidence>
<feature type="transmembrane region" description="Helical" evidence="7">
    <location>
        <begin position="240"/>
        <end position="258"/>
    </location>
</feature>
<gene>
    <name evidence="7" type="primary">lgt</name>
    <name evidence="8" type="ORF">HMPREF1476_00168</name>
</gene>
<comment type="subcellular location">
    <subcellularLocation>
        <location evidence="7">Cell membrane</location>
        <topology evidence="7">Multi-pass membrane protein</topology>
    </subcellularLocation>
</comment>
<comment type="similarity">
    <text evidence="1 7">Belongs to the Lgt family.</text>
</comment>
<dbReference type="PATRIC" id="fig|1203554.3.peg.161"/>
<protein>
    <recommendedName>
        <fullName evidence="7">Phosphatidylglycerol--prolipoprotein diacylglyceryl transferase</fullName>
        <ecNumber evidence="7">2.5.1.145</ecNumber>
    </recommendedName>
</protein>
<dbReference type="RefSeq" id="WP_005430837.1">
    <property type="nucleotide sequence ID" value="NZ_KE150480.1"/>
</dbReference>
<keyword evidence="6 7" id="KW-0472">Membrane</keyword>
<feature type="transmembrane region" description="Helical" evidence="7">
    <location>
        <begin position="178"/>
        <end position="195"/>
    </location>
</feature>
<comment type="caution">
    <text evidence="8">The sequence shown here is derived from an EMBL/GenBank/DDBJ whole genome shotgun (WGS) entry which is preliminary data.</text>
</comment>
<dbReference type="InterPro" id="IPR001640">
    <property type="entry name" value="Lgt"/>
</dbReference>
<feature type="transmembrane region" description="Helical" evidence="7">
    <location>
        <begin position="120"/>
        <end position="140"/>
    </location>
</feature>
<accession>S3BR98</accession>
<dbReference type="HOGENOM" id="CLU_013386_1_0_4"/>
<evidence type="ECO:0000256" key="1">
    <source>
        <dbReference type="ARBA" id="ARBA00007150"/>
    </source>
</evidence>
<dbReference type="UniPathway" id="UPA00664"/>
<evidence type="ECO:0000256" key="7">
    <source>
        <dbReference type="HAMAP-Rule" id="MF_01147"/>
    </source>
</evidence>
<dbReference type="AlphaFoldDB" id="S3BR98"/>
<keyword evidence="4 7" id="KW-0812">Transmembrane</keyword>
<evidence type="ECO:0000313" key="8">
    <source>
        <dbReference type="EMBL" id="EPE01936.1"/>
    </source>
</evidence>
<comment type="catalytic activity">
    <reaction evidence="7">
        <text>L-cysteinyl-[prolipoprotein] + a 1,2-diacyl-sn-glycero-3-phospho-(1'-sn-glycerol) = an S-1,2-diacyl-sn-glyceryl-L-cysteinyl-[prolipoprotein] + sn-glycerol 1-phosphate + H(+)</text>
        <dbReference type="Rhea" id="RHEA:56712"/>
        <dbReference type="Rhea" id="RHEA-COMP:14679"/>
        <dbReference type="Rhea" id="RHEA-COMP:14680"/>
        <dbReference type="ChEBI" id="CHEBI:15378"/>
        <dbReference type="ChEBI" id="CHEBI:29950"/>
        <dbReference type="ChEBI" id="CHEBI:57685"/>
        <dbReference type="ChEBI" id="CHEBI:64716"/>
        <dbReference type="ChEBI" id="CHEBI:140658"/>
        <dbReference type="EC" id="2.5.1.145"/>
    </reaction>
</comment>
<evidence type="ECO:0000256" key="3">
    <source>
        <dbReference type="ARBA" id="ARBA00022679"/>
    </source>
</evidence>
<keyword evidence="3 7" id="KW-0808">Transferase</keyword>
<feature type="transmembrane region" description="Helical" evidence="7">
    <location>
        <begin position="20"/>
        <end position="36"/>
    </location>
</feature>
<keyword evidence="5 7" id="KW-1133">Transmembrane helix</keyword>
<comment type="pathway">
    <text evidence="7">Protein modification; lipoprotein biosynthesis (diacylglyceryl transfer).</text>
</comment>
<dbReference type="EC" id="2.5.1.145" evidence="7"/>
<reference evidence="8 9" key="1">
    <citation type="submission" date="2013-04" db="EMBL/GenBank/DDBJ databases">
        <title>The Genome Sequence of Sutterella wadsworthensis HGA0223.</title>
        <authorList>
            <consortium name="The Broad Institute Genomics Platform"/>
            <person name="Earl A."/>
            <person name="Ward D."/>
            <person name="Feldgarden M."/>
            <person name="Gevers D."/>
            <person name="Schmidt T.M."/>
            <person name="Dover J."/>
            <person name="Dai D."/>
            <person name="Walker B."/>
            <person name="Young S."/>
            <person name="Zeng Q."/>
            <person name="Gargeya S."/>
            <person name="Fitzgerald M."/>
            <person name="Haas B."/>
            <person name="Abouelleil A."/>
            <person name="Allen A.W."/>
            <person name="Alvarado L."/>
            <person name="Arachchi H.M."/>
            <person name="Berlin A.M."/>
            <person name="Chapman S.B."/>
            <person name="Gainer-Dewar J."/>
            <person name="Goldberg J."/>
            <person name="Griggs A."/>
            <person name="Gujja S."/>
            <person name="Hansen M."/>
            <person name="Howarth C."/>
            <person name="Imamovic A."/>
            <person name="Ireland A."/>
            <person name="Larimer J."/>
            <person name="McCowan C."/>
            <person name="Murphy C."/>
            <person name="Pearson M."/>
            <person name="Poon T.W."/>
            <person name="Priest M."/>
            <person name="Roberts A."/>
            <person name="Saif S."/>
            <person name="Shea T."/>
            <person name="Sisk P."/>
            <person name="Sykes S."/>
            <person name="Wortman J."/>
            <person name="Nusbaum C."/>
            <person name="Birren B."/>
        </authorList>
    </citation>
    <scope>NUCLEOTIDE SEQUENCE [LARGE SCALE GENOMIC DNA]</scope>
    <source>
        <strain evidence="8 9">HGA0223</strain>
    </source>
</reference>
<dbReference type="EMBL" id="ATCF01000004">
    <property type="protein sequence ID" value="EPE01936.1"/>
    <property type="molecule type" value="Genomic_DNA"/>
</dbReference>
<comment type="function">
    <text evidence="7">Catalyzes the transfer of the diacylglyceryl group from phosphatidylglycerol to the sulfhydryl group of the N-terminal cysteine of a prolipoprotein, the first step in the formation of mature lipoproteins.</text>
</comment>
<feature type="transmembrane region" description="Helical" evidence="7">
    <location>
        <begin position="56"/>
        <end position="79"/>
    </location>
</feature>
<dbReference type="Proteomes" id="UP000014400">
    <property type="component" value="Unassembled WGS sequence"/>
</dbReference>
<dbReference type="Pfam" id="PF01790">
    <property type="entry name" value="LGT"/>
    <property type="match status" value="1"/>
</dbReference>
<keyword evidence="8" id="KW-0449">Lipoprotein</keyword>
<feature type="transmembrane region" description="Helical" evidence="7">
    <location>
        <begin position="202"/>
        <end position="220"/>
    </location>
</feature>
<dbReference type="NCBIfam" id="TIGR00544">
    <property type="entry name" value="lgt"/>
    <property type="match status" value="1"/>
</dbReference>
<evidence type="ECO:0000256" key="2">
    <source>
        <dbReference type="ARBA" id="ARBA00022475"/>
    </source>
</evidence>
<dbReference type="HAMAP" id="MF_01147">
    <property type="entry name" value="Lgt"/>
    <property type="match status" value="1"/>
</dbReference>
<feature type="transmembrane region" description="Helical" evidence="7">
    <location>
        <begin position="91"/>
        <end position="113"/>
    </location>
</feature>
<organism evidence="8 9">
    <name type="scientific">Sutterella wadsworthensis HGA0223</name>
    <dbReference type="NCBI Taxonomy" id="1203554"/>
    <lineage>
        <taxon>Bacteria</taxon>
        <taxon>Pseudomonadati</taxon>
        <taxon>Pseudomonadota</taxon>
        <taxon>Betaproteobacteria</taxon>
        <taxon>Burkholderiales</taxon>
        <taxon>Sutterellaceae</taxon>
        <taxon>Sutterella</taxon>
    </lineage>
</organism>
<dbReference type="eggNOG" id="COG0682">
    <property type="taxonomic scope" value="Bacteria"/>
</dbReference>
<keyword evidence="9" id="KW-1185">Reference proteome</keyword>
<dbReference type="PANTHER" id="PTHR30589">
    <property type="entry name" value="PROLIPOPROTEIN DIACYLGLYCERYL TRANSFERASE"/>
    <property type="match status" value="1"/>
</dbReference>
<feature type="binding site" evidence="7">
    <location>
        <position position="139"/>
    </location>
    <ligand>
        <name>a 1,2-diacyl-sn-glycero-3-phospho-(1'-sn-glycerol)</name>
        <dbReference type="ChEBI" id="CHEBI:64716"/>
    </ligand>
</feature>
<name>S3BR98_9BURK</name>
<dbReference type="STRING" id="1203554.HMPREF1476_00168"/>